<sequence>MLSEISGLTLRKFTKAGKLGSMARRMRSRNIRAICAVPHQNRKFSPHGNATGEL</sequence>
<evidence type="ECO:0000313" key="2">
    <source>
        <dbReference type="Proteomes" id="UP001442494"/>
    </source>
</evidence>
<comment type="caution">
    <text evidence="1">The sequence shown here is derived from an EMBL/GenBank/DDBJ whole genome shotgun (WGS) entry which is preliminary data.</text>
</comment>
<accession>A0ABV0JML4</accession>
<dbReference type="Proteomes" id="UP001442494">
    <property type="component" value="Unassembled WGS sequence"/>
</dbReference>
<reference evidence="1 2" key="1">
    <citation type="submission" date="2022-04" db="EMBL/GenBank/DDBJ databases">
        <title>Positive selection, recombination, and allopatry shape intraspecific diversity of widespread and dominant cyanobacteria.</title>
        <authorList>
            <person name="Wei J."/>
            <person name="Shu W."/>
            <person name="Hu C."/>
        </authorList>
    </citation>
    <scope>NUCLEOTIDE SEQUENCE [LARGE SCALE GENOMIC DNA]</scope>
    <source>
        <strain evidence="1 2">GB2-A5</strain>
    </source>
</reference>
<proteinExistence type="predicted"/>
<keyword evidence="2" id="KW-1185">Reference proteome</keyword>
<organism evidence="1 2">
    <name type="scientific">Funiculus sociatus GB2-A5</name>
    <dbReference type="NCBI Taxonomy" id="2933946"/>
    <lineage>
        <taxon>Bacteria</taxon>
        <taxon>Bacillati</taxon>
        <taxon>Cyanobacteriota</taxon>
        <taxon>Cyanophyceae</taxon>
        <taxon>Coleofasciculales</taxon>
        <taxon>Coleofasciculaceae</taxon>
        <taxon>Funiculus</taxon>
    </lineage>
</organism>
<gene>
    <name evidence="1" type="ORF">NDI37_09350</name>
</gene>
<name>A0ABV0JML4_9CYAN</name>
<protein>
    <submittedName>
        <fullName evidence="1">Uncharacterized protein</fullName>
    </submittedName>
</protein>
<evidence type="ECO:0000313" key="1">
    <source>
        <dbReference type="EMBL" id="MEP0864675.1"/>
    </source>
</evidence>
<dbReference type="EMBL" id="JAMPKK010000016">
    <property type="protein sequence ID" value="MEP0864675.1"/>
    <property type="molecule type" value="Genomic_DNA"/>
</dbReference>
<dbReference type="RefSeq" id="WP_190426945.1">
    <property type="nucleotide sequence ID" value="NZ_JAMPKK010000016.1"/>
</dbReference>